<dbReference type="PANTHER" id="PTHR11748:SF103">
    <property type="entry name" value="GLYCOLATE OXIDASE SUBUNIT GLCE"/>
    <property type="match status" value="1"/>
</dbReference>
<reference evidence="6" key="1">
    <citation type="journal article" date="2015" name="ISME J.">
        <title>Draft Genome Sequence of Streptomyces incarnatus NRRL8089, which Produces the Nucleoside Antibiotic Sinefungin.</title>
        <authorList>
            <person name="Oshima K."/>
            <person name="Hattori M."/>
            <person name="Shimizu H."/>
            <person name="Fukuda K."/>
            <person name="Nemoto M."/>
            <person name="Inagaki K."/>
            <person name="Tamura T."/>
        </authorList>
    </citation>
    <scope>NUCLEOTIDE SEQUENCE</scope>
    <source>
        <strain evidence="6">FACHB-1375</strain>
    </source>
</reference>
<keyword evidence="2" id="KW-0285">Flavoprotein</keyword>
<dbReference type="InterPro" id="IPR004113">
    <property type="entry name" value="FAD-bd_oxidored_4_C"/>
</dbReference>
<evidence type="ECO:0000256" key="4">
    <source>
        <dbReference type="ARBA" id="ARBA00023002"/>
    </source>
</evidence>
<feature type="domain" description="FAD-binding PCMH-type" evidence="5">
    <location>
        <begin position="40"/>
        <end position="219"/>
    </location>
</feature>
<dbReference type="PANTHER" id="PTHR11748">
    <property type="entry name" value="D-LACTATE DEHYDROGENASE"/>
    <property type="match status" value="1"/>
</dbReference>
<dbReference type="Pfam" id="PF02913">
    <property type="entry name" value="FAD-oxidase_C"/>
    <property type="match status" value="1"/>
</dbReference>
<evidence type="ECO:0000313" key="7">
    <source>
        <dbReference type="Proteomes" id="UP000641646"/>
    </source>
</evidence>
<dbReference type="PROSITE" id="PS51387">
    <property type="entry name" value="FAD_PCMH"/>
    <property type="match status" value="1"/>
</dbReference>
<dbReference type="InterPro" id="IPR016164">
    <property type="entry name" value="FAD-linked_Oxase-like_C"/>
</dbReference>
<dbReference type="Gene3D" id="3.30.465.10">
    <property type="match status" value="1"/>
</dbReference>
<dbReference type="SUPFAM" id="SSF56176">
    <property type="entry name" value="FAD-binding/transporter-associated domain-like"/>
    <property type="match status" value="1"/>
</dbReference>
<dbReference type="EMBL" id="JACJPW010000012">
    <property type="protein sequence ID" value="MBD2180763.1"/>
    <property type="molecule type" value="Genomic_DNA"/>
</dbReference>
<dbReference type="Proteomes" id="UP000641646">
    <property type="component" value="Unassembled WGS sequence"/>
</dbReference>
<dbReference type="GO" id="GO:0071949">
    <property type="term" value="F:FAD binding"/>
    <property type="evidence" value="ECO:0007669"/>
    <property type="project" value="InterPro"/>
</dbReference>
<evidence type="ECO:0000256" key="2">
    <source>
        <dbReference type="ARBA" id="ARBA00022630"/>
    </source>
</evidence>
<dbReference type="AlphaFoldDB" id="A0A926VBH8"/>
<dbReference type="InterPro" id="IPR036318">
    <property type="entry name" value="FAD-bd_PCMH-like_sf"/>
</dbReference>
<gene>
    <name evidence="6" type="ORF">H6G03_06540</name>
</gene>
<evidence type="ECO:0000259" key="5">
    <source>
        <dbReference type="PROSITE" id="PS51387"/>
    </source>
</evidence>
<keyword evidence="4" id="KW-0560">Oxidoreductase</keyword>
<proteinExistence type="predicted"/>
<dbReference type="Pfam" id="PF01565">
    <property type="entry name" value="FAD_binding_4"/>
    <property type="match status" value="1"/>
</dbReference>
<dbReference type="GO" id="GO:0016491">
    <property type="term" value="F:oxidoreductase activity"/>
    <property type="evidence" value="ECO:0007669"/>
    <property type="project" value="UniProtKB-KW"/>
</dbReference>
<dbReference type="Gene3D" id="1.10.45.10">
    <property type="entry name" value="Vanillyl-alcohol Oxidase, Chain A, domain 4"/>
    <property type="match status" value="1"/>
</dbReference>
<evidence type="ECO:0000313" key="6">
    <source>
        <dbReference type="EMBL" id="MBD2180763.1"/>
    </source>
</evidence>
<dbReference type="InterPro" id="IPR016169">
    <property type="entry name" value="FAD-bd_PCMH_sub2"/>
</dbReference>
<evidence type="ECO:0000256" key="1">
    <source>
        <dbReference type="ARBA" id="ARBA00001974"/>
    </source>
</evidence>
<protein>
    <submittedName>
        <fullName evidence="6">FAD-binding oxidoreductase</fullName>
    </submittedName>
</protein>
<comment type="caution">
    <text evidence="6">The sequence shown here is derived from an EMBL/GenBank/DDBJ whole genome shotgun (WGS) entry which is preliminary data.</text>
</comment>
<organism evidence="6 7">
    <name type="scientific">Aerosakkonema funiforme FACHB-1375</name>
    <dbReference type="NCBI Taxonomy" id="2949571"/>
    <lineage>
        <taxon>Bacteria</taxon>
        <taxon>Bacillati</taxon>
        <taxon>Cyanobacteriota</taxon>
        <taxon>Cyanophyceae</taxon>
        <taxon>Oscillatoriophycideae</taxon>
        <taxon>Aerosakkonematales</taxon>
        <taxon>Aerosakkonemataceae</taxon>
        <taxon>Aerosakkonema</taxon>
    </lineage>
</organism>
<reference evidence="6" key="2">
    <citation type="submission" date="2020-08" db="EMBL/GenBank/DDBJ databases">
        <authorList>
            <person name="Chen M."/>
            <person name="Teng W."/>
            <person name="Zhao L."/>
            <person name="Hu C."/>
            <person name="Zhou Y."/>
            <person name="Han B."/>
            <person name="Song L."/>
            <person name="Shu W."/>
        </authorList>
    </citation>
    <scope>NUCLEOTIDE SEQUENCE</scope>
    <source>
        <strain evidence="6">FACHB-1375</strain>
    </source>
</reference>
<evidence type="ECO:0000256" key="3">
    <source>
        <dbReference type="ARBA" id="ARBA00022827"/>
    </source>
</evidence>
<keyword evidence="7" id="KW-1185">Reference proteome</keyword>
<accession>A0A926VBH8</accession>
<dbReference type="InterPro" id="IPR016171">
    <property type="entry name" value="Vanillyl_alc_oxidase_C-sub2"/>
</dbReference>
<keyword evidence="3" id="KW-0274">FAD</keyword>
<dbReference type="InterPro" id="IPR016166">
    <property type="entry name" value="FAD-bd_PCMH"/>
</dbReference>
<sequence length="440" mass="46953">MPQTKAIAQTLQSILSPAAVCEWGNIEIDRQKHLSKAVSEDTTPSCIVYPNTQEELAQIIACAHQQRWRVLPCGNGSKLSWGGLAKGIDVIISTERLNRAIEHAVGDLTITVEAGAKFADIQPILAKAAQFIALDPAYPQTATIGGIVATADAGSLRQRYGGVRDMLLGISFVRYDGQIAKAGGRVVKNVAGYDLMKLFTGSFGTLGIISQVTFRLYPLPEASQTVVLTGTADAIAQATKTLLASALTPTAVDLLSTQLVANLGLGKGMGLVSRFQSVTESVREQSNRLLEVGEKLSLQCSSYAGNDEANLWQQLQQSMQASGIESAIACKIGVLPTAAVATLSQLDKIASGQGMGLIHAGSGLGVLRFESENAIDGVKKMRSHCQSHSGFLTVLEAPISFKQKLDIWGYSGNALDLMRRIKQQFDPENIFSPHRFVGGI</sequence>
<comment type="cofactor">
    <cofactor evidence="1">
        <name>FAD</name>
        <dbReference type="ChEBI" id="CHEBI:57692"/>
    </cofactor>
</comment>
<dbReference type="InterPro" id="IPR006094">
    <property type="entry name" value="Oxid_FAD_bind_N"/>
</dbReference>
<name>A0A926VBH8_9CYAN</name>
<dbReference type="SUPFAM" id="SSF55103">
    <property type="entry name" value="FAD-linked oxidases, C-terminal domain"/>
    <property type="match status" value="1"/>
</dbReference>